<dbReference type="InterPro" id="IPR025403">
    <property type="entry name" value="TgpA-like_C"/>
</dbReference>
<dbReference type="Pfam" id="PF13559">
    <property type="entry name" value="DUF4129"/>
    <property type="match status" value="1"/>
</dbReference>
<dbReference type="PANTHER" id="PTHR42736:SF1">
    <property type="entry name" value="PROTEIN-GLUTAMINE GAMMA-GLUTAMYLTRANSFERASE"/>
    <property type="match status" value="1"/>
</dbReference>
<evidence type="ECO:0000313" key="4">
    <source>
        <dbReference type="Proteomes" id="UP001596417"/>
    </source>
</evidence>
<sequence length="481" mass="53963">MRLSPSVRFTVESDQQAYWRVGAYDRYTGSSWIRTVNSHSYNGSLSQPPGPNQNIRQTVRAKQPVNVMPAAWKPISVDNHSARVTGFEGVQPETRLNAGDSYSVVSSVPAASPEELRTSSDDYPDEVLRRYTKNPGSTPERVKEYTDKLTTNANNSYDTARIIEEHLQRSKNYSLDVQRPNDHIADSFLFEMDRGYCTYFATTMVTMLRTQDIPARFVVGYTPGQRVDSNKWVVRGLDSHAWVEVYIPEYGWIKFDPTPGGARQQAEQNVIETARSEGVPNVDTNETEPTPTPTPDENESAGNGTTSTETSTPQSEAQQQTREGSSNNPSPPGFTPSGESDLSDSDADKEGGLSDLQIMLPSRDRMFLGTIVLLGIAAVVRRSGVGGRAYREVWLRRQPRTDPESDIERAFERLEYILAREHRPRRPGETRKQYVRVVGDDSARRVEEIYERAVYGGEATEALADEAIDIVDQRVRERSLL</sequence>
<keyword evidence="4" id="KW-1185">Reference proteome</keyword>
<dbReference type="SUPFAM" id="SSF54001">
    <property type="entry name" value="Cysteine proteinases"/>
    <property type="match status" value="1"/>
</dbReference>
<dbReference type="Pfam" id="PF01841">
    <property type="entry name" value="Transglut_core"/>
    <property type="match status" value="1"/>
</dbReference>
<evidence type="ECO:0000256" key="1">
    <source>
        <dbReference type="SAM" id="MobiDB-lite"/>
    </source>
</evidence>
<dbReference type="Gene3D" id="3.10.620.30">
    <property type="match status" value="1"/>
</dbReference>
<dbReference type="AlphaFoldDB" id="A0ABD5YLF5"/>
<dbReference type="SMART" id="SM00460">
    <property type="entry name" value="TGc"/>
    <property type="match status" value="1"/>
</dbReference>
<evidence type="ECO:0000313" key="3">
    <source>
        <dbReference type="EMBL" id="MFC7188468.1"/>
    </source>
</evidence>
<organism evidence="3 4">
    <name type="scientific">Halocatena marina</name>
    <dbReference type="NCBI Taxonomy" id="2934937"/>
    <lineage>
        <taxon>Archaea</taxon>
        <taxon>Methanobacteriati</taxon>
        <taxon>Methanobacteriota</taxon>
        <taxon>Stenosarchaea group</taxon>
        <taxon>Halobacteria</taxon>
        <taxon>Halobacteriales</taxon>
        <taxon>Natronomonadaceae</taxon>
        <taxon>Halocatena</taxon>
    </lineage>
</organism>
<feature type="domain" description="Transglutaminase-like" evidence="2">
    <location>
        <begin position="189"/>
        <end position="259"/>
    </location>
</feature>
<reference evidence="3 4" key="1">
    <citation type="journal article" date="2019" name="Int. J. Syst. Evol. Microbiol.">
        <title>The Global Catalogue of Microorganisms (GCM) 10K type strain sequencing project: providing services to taxonomists for standard genome sequencing and annotation.</title>
        <authorList>
            <consortium name="The Broad Institute Genomics Platform"/>
            <consortium name="The Broad Institute Genome Sequencing Center for Infectious Disease"/>
            <person name="Wu L."/>
            <person name="Ma J."/>
        </authorList>
    </citation>
    <scope>NUCLEOTIDE SEQUENCE [LARGE SCALE GENOMIC DNA]</scope>
    <source>
        <strain evidence="3 4">RDMS1</strain>
    </source>
</reference>
<feature type="compositionally biased region" description="Low complexity" evidence="1">
    <location>
        <begin position="300"/>
        <end position="321"/>
    </location>
</feature>
<comment type="caution">
    <text evidence="3">The sequence shown here is derived from an EMBL/GenBank/DDBJ whole genome shotgun (WGS) entry which is preliminary data.</text>
</comment>
<dbReference type="InterPro" id="IPR002931">
    <property type="entry name" value="Transglutaminase-like"/>
</dbReference>
<dbReference type="EMBL" id="JBHTAX010000001">
    <property type="protein sequence ID" value="MFC7188468.1"/>
    <property type="molecule type" value="Genomic_DNA"/>
</dbReference>
<dbReference type="Proteomes" id="UP001596417">
    <property type="component" value="Unassembled WGS sequence"/>
</dbReference>
<dbReference type="InterPro" id="IPR021878">
    <property type="entry name" value="TgpA_N"/>
</dbReference>
<feature type="region of interest" description="Disordered" evidence="1">
    <location>
        <begin position="273"/>
        <end position="350"/>
    </location>
</feature>
<accession>A0ABD5YLF5</accession>
<gene>
    <name evidence="3" type="ORF">ACFQL7_00410</name>
</gene>
<proteinExistence type="predicted"/>
<dbReference type="Pfam" id="PF11992">
    <property type="entry name" value="TgpA_N"/>
    <property type="match status" value="1"/>
</dbReference>
<dbReference type="InterPro" id="IPR038765">
    <property type="entry name" value="Papain-like_cys_pep_sf"/>
</dbReference>
<protein>
    <submittedName>
        <fullName evidence="3">DUF3488 and DUF4129 domain-containing transglutaminase family protein</fullName>
    </submittedName>
</protein>
<dbReference type="InterPro" id="IPR052901">
    <property type="entry name" value="Bact_TGase-like"/>
</dbReference>
<evidence type="ECO:0000259" key="2">
    <source>
        <dbReference type="SMART" id="SM00460"/>
    </source>
</evidence>
<name>A0ABD5YLF5_9EURY</name>
<dbReference type="PANTHER" id="PTHR42736">
    <property type="entry name" value="PROTEIN-GLUTAMINE GAMMA-GLUTAMYLTRANSFERASE"/>
    <property type="match status" value="1"/>
</dbReference>
<dbReference type="RefSeq" id="WP_390206435.1">
    <property type="nucleotide sequence ID" value="NZ_JBHTAX010000001.1"/>
</dbReference>